<dbReference type="OrthoDB" id="439639at2759"/>
<gene>
    <name evidence="5" type="ORF">AMATHDRAFT_48833</name>
</gene>
<dbReference type="Gene3D" id="3.30.70.330">
    <property type="match status" value="1"/>
</dbReference>
<evidence type="ECO:0000256" key="2">
    <source>
        <dbReference type="PROSITE-ProRule" id="PRU00176"/>
    </source>
</evidence>
<dbReference type="Pfam" id="PF00076">
    <property type="entry name" value="RRM_1"/>
    <property type="match status" value="1"/>
</dbReference>
<evidence type="ECO:0000256" key="3">
    <source>
        <dbReference type="SAM" id="MobiDB-lite"/>
    </source>
</evidence>
<dbReference type="InterPro" id="IPR000504">
    <property type="entry name" value="RRM_dom"/>
</dbReference>
<dbReference type="AlphaFoldDB" id="A0A2A9NNH7"/>
<dbReference type="STRING" id="703135.A0A2A9NNH7"/>
<dbReference type="GO" id="GO:0003729">
    <property type="term" value="F:mRNA binding"/>
    <property type="evidence" value="ECO:0007669"/>
    <property type="project" value="TreeGrafter"/>
</dbReference>
<evidence type="ECO:0000259" key="4">
    <source>
        <dbReference type="PROSITE" id="PS50102"/>
    </source>
</evidence>
<feature type="region of interest" description="Disordered" evidence="3">
    <location>
        <begin position="82"/>
        <end position="188"/>
    </location>
</feature>
<dbReference type="PANTHER" id="PTHR48025">
    <property type="entry name" value="OS02G0815200 PROTEIN"/>
    <property type="match status" value="1"/>
</dbReference>
<feature type="compositionally biased region" description="Polar residues" evidence="3">
    <location>
        <begin position="147"/>
        <end position="174"/>
    </location>
</feature>
<dbReference type="Proteomes" id="UP000242287">
    <property type="component" value="Unassembled WGS sequence"/>
</dbReference>
<dbReference type="PANTHER" id="PTHR48025:SF1">
    <property type="entry name" value="RRM DOMAIN-CONTAINING PROTEIN"/>
    <property type="match status" value="1"/>
</dbReference>
<dbReference type="InterPro" id="IPR035979">
    <property type="entry name" value="RBD_domain_sf"/>
</dbReference>
<dbReference type="GO" id="GO:0005634">
    <property type="term" value="C:nucleus"/>
    <property type="evidence" value="ECO:0007669"/>
    <property type="project" value="TreeGrafter"/>
</dbReference>
<protein>
    <recommendedName>
        <fullName evidence="4">RRM domain-containing protein</fullName>
    </recommendedName>
</protein>
<name>A0A2A9NNH7_9AGAR</name>
<sequence>MSRLLVKNLPSYVTPARLKEYFEQKKGPGGTLTDVKVAHKRDGTSRRFGFIGFKTEQEAKLAQEWFDHTYLDSSRISVTIIEGVKGAPPPRPNKRPRLDLSPGESQRVEAEKPIDALKDKNERKNTQLDKFMSVMKPRTKKGPSWANEETTNPSTAPTRSSKQMDNVAETSNDESNQEKPSDEAISDLDWMKRHMSKSVANVDKVFEQSDDEDPPELTVCTNLAIWYTNLHK</sequence>
<dbReference type="SMART" id="SM00360">
    <property type="entry name" value="RRM"/>
    <property type="match status" value="1"/>
</dbReference>
<feature type="domain" description="RRM" evidence="4">
    <location>
        <begin position="2"/>
        <end position="83"/>
    </location>
</feature>
<feature type="compositionally biased region" description="Basic and acidic residues" evidence="3">
    <location>
        <begin position="106"/>
        <end position="127"/>
    </location>
</feature>
<organism evidence="5 6">
    <name type="scientific">Amanita thiersii Skay4041</name>
    <dbReference type="NCBI Taxonomy" id="703135"/>
    <lineage>
        <taxon>Eukaryota</taxon>
        <taxon>Fungi</taxon>
        <taxon>Dikarya</taxon>
        <taxon>Basidiomycota</taxon>
        <taxon>Agaricomycotina</taxon>
        <taxon>Agaricomycetes</taxon>
        <taxon>Agaricomycetidae</taxon>
        <taxon>Agaricales</taxon>
        <taxon>Pluteineae</taxon>
        <taxon>Amanitaceae</taxon>
        <taxon>Amanita</taxon>
    </lineage>
</organism>
<accession>A0A2A9NNH7</accession>
<keyword evidence="1 2" id="KW-0694">RNA-binding</keyword>
<keyword evidence="6" id="KW-1185">Reference proteome</keyword>
<dbReference type="InterPro" id="IPR050502">
    <property type="entry name" value="Euk_RNA-bind_prot"/>
</dbReference>
<dbReference type="PROSITE" id="PS50102">
    <property type="entry name" value="RRM"/>
    <property type="match status" value="1"/>
</dbReference>
<evidence type="ECO:0000313" key="5">
    <source>
        <dbReference type="EMBL" id="PFH49280.1"/>
    </source>
</evidence>
<proteinExistence type="predicted"/>
<dbReference type="InterPro" id="IPR012677">
    <property type="entry name" value="Nucleotide-bd_a/b_plait_sf"/>
</dbReference>
<dbReference type="CDD" id="cd12565">
    <property type="entry name" value="RRM1_MRD1"/>
    <property type="match status" value="1"/>
</dbReference>
<evidence type="ECO:0000313" key="6">
    <source>
        <dbReference type="Proteomes" id="UP000242287"/>
    </source>
</evidence>
<reference evidence="5 6" key="1">
    <citation type="submission" date="2014-02" db="EMBL/GenBank/DDBJ databases">
        <title>Transposable element dynamics among asymbiotic and ectomycorrhizal Amanita fungi.</title>
        <authorList>
            <consortium name="DOE Joint Genome Institute"/>
            <person name="Hess J."/>
            <person name="Skrede I."/>
            <person name="Wolfe B."/>
            <person name="LaButti K."/>
            <person name="Ohm R.A."/>
            <person name="Grigoriev I.V."/>
            <person name="Pringle A."/>
        </authorList>
    </citation>
    <scope>NUCLEOTIDE SEQUENCE [LARGE SCALE GENOMIC DNA]</scope>
    <source>
        <strain evidence="5 6">SKay4041</strain>
    </source>
</reference>
<dbReference type="EMBL" id="KZ302034">
    <property type="protein sequence ID" value="PFH49280.1"/>
    <property type="molecule type" value="Genomic_DNA"/>
</dbReference>
<dbReference type="SUPFAM" id="SSF54928">
    <property type="entry name" value="RNA-binding domain, RBD"/>
    <property type="match status" value="1"/>
</dbReference>
<evidence type="ECO:0000256" key="1">
    <source>
        <dbReference type="ARBA" id="ARBA00022884"/>
    </source>
</evidence>